<feature type="domain" description="OmpA-like" evidence="6">
    <location>
        <begin position="550"/>
        <end position="669"/>
    </location>
</feature>
<dbReference type="PROSITE" id="PS51123">
    <property type="entry name" value="OMPA_2"/>
    <property type="match status" value="1"/>
</dbReference>
<evidence type="ECO:0000259" key="6">
    <source>
        <dbReference type="PROSITE" id="PS51123"/>
    </source>
</evidence>
<organism evidence="7 8">
    <name type="scientific">Imperialibacter roseus</name>
    <dbReference type="NCBI Taxonomy" id="1324217"/>
    <lineage>
        <taxon>Bacteria</taxon>
        <taxon>Pseudomonadati</taxon>
        <taxon>Bacteroidota</taxon>
        <taxon>Cytophagia</taxon>
        <taxon>Cytophagales</taxon>
        <taxon>Flammeovirgaceae</taxon>
        <taxon>Imperialibacter</taxon>
    </lineage>
</organism>
<dbReference type="Pfam" id="PF07676">
    <property type="entry name" value="PD40"/>
    <property type="match status" value="1"/>
</dbReference>
<protein>
    <submittedName>
        <fullName evidence="7">OmpA family protein</fullName>
    </submittedName>
</protein>
<proteinExistence type="predicted"/>
<dbReference type="PROSITE" id="PS01068">
    <property type="entry name" value="OMPA_1"/>
    <property type="match status" value="1"/>
</dbReference>
<dbReference type="InterPro" id="IPR006664">
    <property type="entry name" value="OMP_bac"/>
</dbReference>
<sequence>MLRDAEKIFYQENFVLAREKYKEILEIDPKQTKAKYHYLISHFLTDGRGKPIDELLELDDIQGKKDKFFSYWLGRIYFGNYDAQHAIKHFQIFLDLRAKKSEEIVDETKRFFTDAEWLLKYLRNPDDFEIRLVPGVNSEQNDLSPVFFSGNDELLFFSSRSREGRDDVFRVYHTKFGESSWEKPTQVPILGDFEYENANLEVVNEDGKLFVFDRKKGGRLFYSEQKDGQWTVPAEFDATLSNAHVHSHFFINPKEDRVIFASNDGKKGKDFDLFESRKDPETAKWSEPTLLPGSVNSTFDELSPYLSVDGNTLYFSSDRIGFVGGYDVFSSTFDETTKAWGAPVNMGFPINSPDNELNFKMKVDGEEGYFSSDRIHGMGAFDIYYFWAIEKVNIKGVITDGATGMPCVDCQIKFHPSSYYDESFTSFTGESGAYGNEIIADEIFVVEIFDADENMIYNNSLQIKATGGLATTLTRNFVIGGEQTEEMFTLSNIDVKMPEQADTDYLIASKEKAVVALINEGGAGNSGSGSTGTSATAAAGSDTQAHSHKYKEAIRKLVRPNVYFENTKVYFSSDYQPLLDEVLSLMRKDESLVIEVAGHTDNFGGEKINMVISQNRAESIKKHLVGRGIAANRIVAKGYGETKPMASNDQELEGRELNRRVEFLVIAEGN</sequence>
<dbReference type="SUPFAM" id="SSF82171">
    <property type="entry name" value="DPP6 N-terminal domain-like"/>
    <property type="match status" value="1"/>
</dbReference>
<dbReference type="InterPro" id="IPR036737">
    <property type="entry name" value="OmpA-like_sf"/>
</dbReference>
<evidence type="ECO:0000313" key="8">
    <source>
        <dbReference type="Proteomes" id="UP001302349"/>
    </source>
</evidence>
<dbReference type="PANTHER" id="PTHR30329:SF21">
    <property type="entry name" value="LIPOPROTEIN YIAD-RELATED"/>
    <property type="match status" value="1"/>
</dbReference>
<comment type="subcellular location">
    <subcellularLocation>
        <location evidence="1">Cell outer membrane</location>
    </subcellularLocation>
</comment>
<dbReference type="Gene3D" id="3.30.1330.60">
    <property type="entry name" value="OmpA-like domain"/>
    <property type="match status" value="1"/>
</dbReference>
<dbReference type="InterPro" id="IPR006690">
    <property type="entry name" value="OMPA-like_CS"/>
</dbReference>
<dbReference type="RefSeq" id="WP_317487094.1">
    <property type="nucleotide sequence ID" value="NZ_CP136051.1"/>
</dbReference>
<accession>A0ABZ0IKI0</accession>
<evidence type="ECO:0000313" key="7">
    <source>
        <dbReference type="EMBL" id="WOK04281.1"/>
    </source>
</evidence>
<reference evidence="7 8" key="1">
    <citation type="journal article" date="2023" name="Microbiol. Resour. Announc.">
        <title>Complete Genome Sequence of Imperialibacter roseus strain P4T.</title>
        <authorList>
            <person name="Tizabi D.R."/>
            <person name="Bachvaroff T."/>
            <person name="Hill R.T."/>
        </authorList>
    </citation>
    <scope>NUCLEOTIDE SEQUENCE [LARGE SCALE GENOMIC DNA]</scope>
    <source>
        <strain evidence="7 8">P4T</strain>
    </source>
</reference>
<evidence type="ECO:0000256" key="5">
    <source>
        <dbReference type="SAM" id="MobiDB-lite"/>
    </source>
</evidence>
<feature type="region of interest" description="Disordered" evidence="5">
    <location>
        <begin position="523"/>
        <end position="545"/>
    </location>
</feature>
<dbReference type="EMBL" id="CP136051">
    <property type="protein sequence ID" value="WOK04281.1"/>
    <property type="molecule type" value="Genomic_DNA"/>
</dbReference>
<dbReference type="CDD" id="cd07185">
    <property type="entry name" value="OmpA_C-like"/>
    <property type="match status" value="1"/>
</dbReference>
<name>A0ABZ0IKI0_9BACT</name>
<feature type="compositionally biased region" description="Low complexity" evidence="5">
    <location>
        <begin position="531"/>
        <end position="541"/>
    </location>
</feature>
<dbReference type="InterPro" id="IPR011659">
    <property type="entry name" value="WD40"/>
</dbReference>
<keyword evidence="3" id="KW-0998">Cell outer membrane</keyword>
<dbReference type="PRINTS" id="PR01021">
    <property type="entry name" value="OMPADOMAIN"/>
</dbReference>
<evidence type="ECO:0000256" key="2">
    <source>
        <dbReference type="ARBA" id="ARBA00023136"/>
    </source>
</evidence>
<keyword evidence="2 4" id="KW-0472">Membrane</keyword>
<dbReference type="PANTHER" id="PTHR30329">
    <property type="entry name" value="STATOR ELEMENT OF FLAGELLAR MOTOR COMPLEX"/>
    <property type="match status" value="1"/>
</dbReference>
<dbReference type="Pfam" id="PF00691">
    <property type="entry name" value="OmpA"/>
    <property type="match status" value="1"/>
</dbReference>
<dbReference type="InterPro" id="IPR006665">
    <property type="entry name" value="OmpA-like"/>
</dbReference>
<gene>
    <name evidence="7" type="ORF">RT717_14470</name>
</gene>
<evidence type="ECO:0000256" key="1">
    <source>
        <dbReference type="ARBA" id="ARBA00004442"/>
    </source>
</evidence>
<evidence type="ECO:0000256" key="3">
    <source>
        <dbReference type="ARBA" id="ARBA00023237"/>
    </source>
</evidence>
<dbReference type="SUPFAM" id="SSF103088">
    <property type="entry name" value="OmpA-like"/>
    <property type="match status" value="1"/>
</dbReference>
<keyword evidence="8" id="KW-1185">Reference proteome</keyword>
<dbReference type="InterPro" id="IPR050330">
    <property type="entry name" value="Bact_OuterMem_StrucFunc"/>
</dbReference>
<dbReference type="Proteomes" id="UP001302349">
    <property type="component" value="Chromosome"/>
</dbReference>
<evidence type="ECO:0000256" key="4">
    <source>
        <dbReference type="PROSITE-ProRule" id="PRU00473"/>
    </source>
</evidence>